<evidence type="ECO:0000256" key="1">
    <source>
        <dbReference type="SAM" id="MobiDB-lite"/>
    </source>
</evidence>
<keyword evidence="3" id="KW-1185">Reference proteome</keyword>
<accession>A0A7J6LAE0</accession>
<name>A0A7J6LAE0_PERCH</name>
<feature type="compositionally biased region" description="Basic and acidic residues" evidence="1">
    <location>
        <begin position="81"/>
        <end position="106"/>
    </location>
</feature>
<comment type="caution">
    <text evidence="2">The sequence shown here is derived from an EMBL/GenBank/DDBJ whole genome shotgun (WGS) entry which is preliminary data.</text>
</comment>
<feature type="non-terminal residue" evidence="2">
    <location>
        <position position="287"/>
    </location>
</feature>
<feature type="region of interest" description="Disordered" evidence="1">
    <location>
        <begin position="60"/>
        <end position="110"/>
    </location>
</feature>
<protein>
    <submittedName>
        <fullName evidence="2">Uncharacterized protein</fullName>
    </submittedName>
</protein>
<organism evidence="2 3">
    <name type="scientific">Perkinsus chesapeaki</name>
    <name type="common">Clam parasite</name>
    <name type="synonym">Perkinsus andrewsi</name>
    <dbReference type="NCBI Taxonomy" id="330153"/>
    <lineage>
        <taxon>Eukaryota</taxon>
        <taxon>Sar</taxon>
        <taxon>Alveolata</taxon>
        <taxon>Perkinsozoa</taxon>
        <taxon>Perkinsea</taxon>
        <taxon>Perkinsida</taxon>
        <taxon>Perkinsidae</taxon>
        <taxon>Perkinsus</taxon>
    </lineage>
</organism>
<dbReference type="AlphaFoldDB" id="A0A7J6LAE0"/>
<gene>
    <name evidence="2" type="ORF">FOL47_009117</name>
</gene>
<proteinExistence type="predicted"/>
<dbReference type="EMBL" id="JAAPAO010000614">
    <property type="protein sequence ID" value="KAF4656174.1"/>
    <property type="molecule type" value="Genomic_DNA"/>
</dbReference>
<feature type="compositionally biased region" description="Polar residues" evidence="1">
    <location>
        <begin position="68"/>
        <end position="80"/>
    </location>
</feature>
<evidence type="ECO:0000313" key="2">
    <source>
        <dbReference type="EMBL" id="KAF4656174.1"/>
    </source>
</evidence>
<reference evidence="2 3" key="1">
    <citation type="submission" date="2020-04" db="EMBL/GenBank/DDBJ databases">
        <title>Perkinsus chesapeaki whole genome sequence.</title>
        <authorList>
            <person name="Bogema D.R."/>
        </authorList>
    </citation>
    <scope>NUCLEOTIDE SEQUENCE [LARGE SCALE GENOMIC DNA]</scope>
    <source>
        <strain evidence="2">ATCC PRA-425</strain>
    </source>
</reference>
<evidence type="ECO:0000313" key="3">
    <source>
        <dbReference type="Proteomes" id="UP000591131"/>
    </source>
</evidence>
<dbReference type="Proteomes" id="UP000591131">
    <property type="component" value="Unassembled WGS sequence"/>
</dbReference>
<sequence>MASKEFQTALDALGLMMLTELGKVNAKLDMVIGRVDRLCHQFGAQGVHWPKREIIVEASLVDDDDDSSTGTPQKNTQANEESLREISREANSESDKCSETSNRRTDSNAVIGSKILETSEHTNDNGNPLRNSIDEVRTKSVGNALDRQSEGLCYMRSFLGPPTSRQTITSTPVINRAFIAATTGRKRRRSEAVDYFVDIEIRVQTEHKAYKTQVNLFRKGRLMTQLMKLLSREPHLKEAVSNRHPWSVYGHLNGSDIELDPEVPAETASVHEYLIVRLTAPNSASTK</sequence>